<dbReference type="Gene3D" id="1.10.340.70">
    <property type="match status" value="1"/>
</dbReference>
<feature type="domain" description="Integrase catalytic" evidence="2">
    <location>
        <begin position="65"/>
        <end position="223"/>
    </location>
</feature>
<evidence type="ECO:0000259" key="2">
    <source>
        <dbReference type="PROSITE" id="PS50994"/>
    </source>
</evidence>
<proteinExistence type="predicted"/>
<dbReference type="STRING" id="7868.ENSCMIP00000000182"/>
<organism evidence="3 4">
    <name type="scientific">Callorhinchus milii</name>
    <name type="common">Ghost shark</name>
    <dbReference type="NCBI Taxonomy" id="7868"/>
    <lineage>
        <taxon>Eukaryota</taxon>
        <taxon>Metazoa</taxon>
        <taxon>Chordata</taxon>
        <taxon>Craniata</taxon>
        <taxon>Vertebrata</taxon>
        <taxon>Chondrichthyes</taxon>
        <taxon>Holocephali</taxon>
        <taxon>Chimaeriformes</taxon>
        <taxon>Callorhinchidae</taxon>
        <taxon>Callorhinchus</taxon>
    </lineage>
</organism>
<protein>
    <recommendedName>
        <fullName evidence="1">Gypsy retrotransposon integrase-like protein 1</fullName>
    </recommendedName>
</protein>
<dbReference type="AlphaFoldDB" id="A0A4W3GBR8"/>
<dbReference type="InterPro" id="IPR012337">
    <property type="entry name" value="RNaseH-like_sf"/>
</dbReference>
<dbReference type="InterPro" id="IPR001584">
    <property type="entry name" value="Integrase_cat-core"/>
</dbReference>
<dbReference type="SUPFAM" id="SSF53098">
    <property type="entry name" value="Ribonuclease H-like"/>
    <property type="match status" value="1"/>
</dbReference>
<dbReference type="InterPro" id="IPR036397">
    <property type="entry name" value="RNaseH_sf"/>
</dbReference>
<dbReference type="FunFam" id="3.30.420.10:FF:000032">
    <property type="entry name" value="Retrovirus-related Pol polyprotein from transposon 297-like Protein"/>
    <property type="match status" value="1"/>
</dbReference>
<dbReference type="OMA" id="FLWENIC"/>
<evidence type="ECO:0000313" key="3">
    <source>
        <dbReference type="Ensembl" id="ENSCMIP00000000182.1"/>
    </source>
</evidence>
<sequence length="358" mass="40340">MFQLYHSHPTGGHFGPSKTITKLLRSVWWSGLFHDVRERCKTCLVCLQHNPPRSTNRALLQSAPSPSGPWTNIQINFIGPLSTVGGYKYCLVIIDKFTKWIEAFPTKNNTALTAARILLREVICRWGIPGILDSDQGSHFTGEVFIKLMELLEIDHKLHVSYHPQSSGEVERNNRTLKVLLSKFCADHPTQWMKGLPLCLMAIRSTPHATTGISPYQAMTGRLMRPPGCTVVMTKQALEQLEGNVKLQGTAEETWLKEMLKIIQETNRFVATNTGTAKQSMKQQFDTTVNHVEYEIGDEVMVRAYGKKESPFAPRWKGPFEILEEASPAVYLIATSSSSKLTKWYHVNQVKTVKKGKG</sequence>
<dbReference type="GO" id="GO:0003676">
    <property type="term" value="F:nucleic acid binding"/>
    <property type="evidence" value="ECO:0007669"/>
    <property type="project" value="InterPro"/>
</dbReference>
<dbReference type="Pfam" id="PF00665">
    <property type="entry name" value="rve"/>
    <property type="match status" value="1"/>
</dbReference>
<reference evidence="3" key="5">
    <citation type="submission" date="2025-09" db="UniProtKB">
        <authorList>
            <consortium name="Ensembl"/>
        </authorList>
    </citation>
    <scope>IDENTIFICATION</scope>
</reference>
<name>A0A4W3GBR8_CALMI</name>
<dbReference type="Pfam" id="PF17921">
    <property type="entry name" value="Integrase_H2C2"/>
    <property type="match status" value="1"/>
</dbReference>
<reference evidence="4" key="3">
    <citation type="journal article" date="2014" name="Nature">
        <title>Elephant shark genome provides unique insights into gnathostome evolution.</title>
        <authorList>
            <consortium name="International Elephant Shark Genome Sequencing Consortium"/>
            <person name="Venkatesh B."/>
            <person name="Lee A.P."/>
            <person name="Ravi V."/>
            <person name="Maurya A.K."/>
            <person name="Lian M.M."/>
            <person name="Swann J.B."/>
            <person name="Ohta Y."/>
            <person name="Flajnik M.F."/>
            <person name="Sutoh Y."/>
            <person name="Kasahara M."/>
            <person name="Hoon S."/>
            <person name="Gangu V."/>
            <person name="Roy S.W."/>
            <person name="Irimia M."/>
            <person name="Korzh V."/>
            <person name="Kondrychyn I."/>
            <person name="Lim Z.W."/>
            <person name="Tay B.H."/>
            <person name="Tohari S."/>
            <person name="Kong K.W."/>
            <person name="Ho S."/>
            <person name="Lorente-Galdos B."/>
            <person name="Quilez J."/>
            <person name="Marques-Bonet T."/>
            <person name="Raney B.J."/>
            <person name="Ingham P.W."/>
            <person name="Tay A."/>
            <person name="Hillier L.W."/>
            <person name="Minx P."/>
            <person name="Boehm T."/>
            <person name="Wilson R.K."/>
            <person name="Brenner S."/>
            <person name="Warren W.C."/>
        </authorList>
    </citation>
    <scope>NUCLEOTIDE SEQUENCE [LARGE SCALE GENOMIC DNA]</scope>
</reference>
<reference evidence="4" key="2">
    <citation type="journal article" date="2007" name="PLoS Biol.">
        <title>Survey sequencing and comparative analysis of the elephant shark (Callorhinchus milii) genome.</title>
        <authorList>
            <person name="Venkatesh B."/>
            <person name="Kirkness E.F."/>
            <person name="Loh Y.H."/>
            <person name="Halpern A.L."/>
            <person name="Lee A.P."/>
            <person name="Johnson J."/>
            <person name="Dandona N."/>
            <person name="Viswanathan L.D."/>
            <person name="Tay A."/>
            <person name="Venter J.C."/>
            <person name="Strausberg R.L."/>
            <person name="Brenner S."/>
        </authorList>
    </citation>
    <scope>NUCLEOTIDE SEQUENCE [LARGE SCALE GENOMIC DNA]</scope>
</reference>
<dbReference type="PANTHER" id="PTHR37984:SF12">
    <property type="entry name" value="RIBONUCLEASE H"/>
    <property type="match status" value="1"/>
</dbReference>
<dbReference type="InterPro" id="IPR050951">
    <property type="entry name" value="Retrovirus_Pol_polyprotein"/>
</dbReference>
<reference evidence="4" key="1">
    <citation type="journal article" date="2006" name="Science">
        <title>Ancient noncoding elements conserved in the human genome.</title>
        <authorList>
            <person name="Venkatesh B."/>
            <person name="Kirkness E.F."/>
            <person name="Loh Y.H."/>
            <person name="Halpern A.L."/>
            <person name="Lee A.P."/>
            <person name="Johnson J."/>
            <person name="Dandona N."/>
            <person name="Viswanathan L.D."/>
            <person name="Tay A."/>
            <person name="Venter J.C."/>
            <person name="Strausberg R.L."/>
            <person name="Brenner S."/>
        </authorList>
    </citation>
    <scope>NUCLEOTIDE SEQUENCE [LARGE SCALE GENOMIC DNA]</scope>
</reference>
<dbReference type="PROSITE" id="PS50994">
    <property type="entry name" value="INTEGRASE"/>
    <property type="match status" value="1"/>
</dbReference>
<accession>A0A4W3GBR8</accession>
<evidence type="ECO:0000313" key="4">
    <source>
        <dbReference type="Proteomes" id="UP000314986"/>
    </source>
</evidence>
<dbReference type="Proteomes" id="UP000314986">
    <property type="component" value="Unassembled WGS sequence"/>
</dbReference>
<reference evidence="3" key="4">
    <citation type="submission" date="2025-08" db="UniProtKB">
        <authorList>
            <consortium name="Ensembl"/>
        </authorList>
    </citation>
    <scope>IDENTIFICATION</scope>
</reference>
<dbReference type="GO" id="GO:0015074">
    <property type="term" value="P:DNA integration"/>
    <property type="evidence" value="ECO:0007669"/>
    <property type="project" value="InterPro"/>
</dbReference>
<dbReference type="PANTHER" id="PTHR37984">
    <property type="entry name" value="PROTEIN CBG26694"/>
    <property type="match status" value="1"/>
</dbReference>
<dbReference type="GeneTree" id="ENSGT01000000214408"/>
<dbReference type="InParanoid" id="A0A4W3GBR8"/>
<dbReference type="Ensembl" id="ENSCMIT00000000208.1">
    <property type="protein sequence ID" value="ENSCMIP00000000182.1"/>
    <property type="gene ID" value="ENSCMIG00000000137.1"/>
</dbReference>
<evidence type="ECO:0000256" key="1">
    <source>
        <dbReference type="ARBA" id="ARBA00039658"/>
    </source>
</evidence>
<keyword evidence="4" id="KW-1185">Reference proteome</keyword>
<dbReference type="Gene3D" id="3.30.420.10">
    <property type="entry name" value="Ribonuclease H-like superfamily/Ribonuclease H"/>
    <property type="match status" value="1"/>
</dbReference>
<dbReference type="Gene3D" id="2.30.30.850">
    <property type="match status" value="1"/>
</dbReference>
<dbReference type="InterPro" id="IPR041588">
    <property type="entry name" value="Integrase_H2C2"/>
</dbReference>